<proteinExistence type="predicted"/>
<name>A0A3R9G4E5_9ENTR</name>
<dbReference type="OrthoDB" id="8851195at2"/>
<dbReference type="Proteomes" id="UP000275331">
    <property type="component" value="Unassembled WGS sequence"/>
</dbReference>
<organism evidence="1 2">
    <name type="scientific">Atlantibacter subterraneus</name>
    <dbReference type="NCBI Taxonomy" id="255519"/>
    <lineage>
        <taxon>Bacteria</taxon>
        <taxon>Pseudomonadati</taxon>
        <taxon>Pseudomonadota</taxon>
        <taxon>Gammaproteobacteria</taxon>
        <taxon>Enterobacterales</taxon>
        <taxon>Enterobacteriaceae</taxon>
        <taxon>Atlantibacter</taxon>
    </lineage>
</organism>
<dbReference type="RefSeq" id="WP_125295305.1">
    <property type="nucleotide sequence ID" value="NZ_JAPTZM010000005.1"/>
</dbReference>
<protein>
    <recommendedName>
        <fullName evidence="3">Type II toxin-antitoxin system PemK/MazF family toxin</fullName>
    </recommendedName>
</protein>
<comment type="caution">
    <text evidence="1">The sequence shown here is derived from an EMBL/GenBank/DDBJ whole genome shotgun (WGS) entry which is preliminary data.</text>
</comment>
<sequence>MAINFNPLPAAGDIVWCHFPQHEELGQPGPKPRPGLILNAFPALQAVLIAYGTSQKTGPGQVYPGEFVIDEQLDTAGLCRPIKFDLNKIEKLPFTADWFQIAPGFEKKRPLPKMGVLPPAFVSVMRSAWQNRT</sequence>
<dbReference type="EMBL" id="RHXB01000018">
    <property type="protein sequence ID" value="RSE22343.1"/>
    <property type="molecule type" value="Genomic_DNA"/>
</dbReference>
<evidence type="ECO:0000313" key="2">
    <source>
        <dbReference type="Proteomes" id="UP000275331"/>
    </source>
</evidence>
<evidence type="ECO:0000313" key="1">
    <source>
        <dbReference type="EMBL" id="RSE22343.1"/>
    </source>
</evidence>
<accession>A0A3R9G4E5</accession>
<reference evidence="1 2" key="1">
    <citation type="submission" date="2018-10" db="EMBL/GenBank/DDBJ databases">
        <title>Transmission dynamics of multidrug resistant bacteria on intensive care unit surfaces.</title>
        <authorList>
            <person name="D'Souza A.W."/>
            <person name="Potter R.F."/>
            <person name="Wallace M."/>
            <person name="Shupe A."/>
            <person name="Patel S."/>
            <person name="Sun S."/>
            <person name="Gul D."/>
            <person name="Kwon J.H."/>
            <person name="Andleeb S."/>
            <person name="Burnham C.-A.D."/>
            <person name="Dantas G."/>
        </authorList>
    </citation>
    <scope>NUCLEOTIDE SEQUENCE [LARGE SCALE GENOMIC DNA]</scope>
    <source>
        <strain evidence="1 2">AS_373</strain>
    </source>
</reference>
<evidence type="ECO:0008006" key="3">
    <source>
        <dbReference type="Google" id="ProtNLM"/>
    </source>
</evidence>
<gene>
    <name evidence="1" type="ORF">EGT71_21115</name>
</gene>
<dbReference type="AlphaFoldDB" id="A0A3R9G4E5"/>